<dbReference type="GO" id="GO:0005886">
    <property type="term" value="C:plasma membrane"/>
    <property type="evidence" value="ECO:0007669"/>
    <property type="project" value="UniProtKB-SubCell"/>
</dbReference>
<name>A0A3N1CNW7_9ACTN</name>
<dbReference type="GO" id="GO:0015658">
    <property type="term" value="F:branched-chain amino acid transmembrane transporter activity"/>
    <property type="evidence" value="ECO:0007669"/>
    <property type="project" value="InterPro"/>
</dbReference>
<dbReference type="Pfam" id="PF02653">
    <property type="entry name" value="BPD_transp_2"/>
    <property type="match status" value="1"/>
</dbReference>
<dbReference type="Proteomes" id="UP000272400">
    <property type="component" value="Unassembled WGS sequence"/>
</dbReference>
<reference evidence="7 8" key="1">
    <citation type="submission" date="2018-11" db="EMBL/GenBank/DDBJ databases">
        <title>Sequencing the genomes of 1000 actinobacteria strains.</title>
        <authorList>
            <person name="Klenk H.-P."/>
        </authorList>
    </citation>
    <scope>NUCLEOTIDE SEQUENCE [LARGE SCALE GENOMIC DNA]</scope>
    <source>
        <strain evidence="7 8">DSM 44254</strain>
    </source>
</reference>
<feature type="transmembrane region" description="Helical" evidence="6">
    <location>
        <begin position="52"/>
        <end position="75"/>
    </location>
</feature>
<evidence type="ECO:0000256" key="5">
    <source>
        <dbReference type="ARBA" id="ARBA00023136"/>
    </source>
</evidence>
<feature type="transmembrane region" description="Helical" evidence="6">
    <location>
        <begin position="475"/>
        <end position="502"/>
    </location>
</feature>
<keyword evidence="2" id="KW-1003">Cell membrane</keyword>
<dbReference type="InterPro" id="IPR043428">
    <property type="entry name" value="LivM-like"/>
</dbReference>
<comment type="subcellular location">
    <subcellularLocation>
        <location evidence="1">Cell membrane</location>
        <topology evidence="1">Multi-pass membrane protein</topology>
    </subcellularLocation>
</comment>
<feature type="transmembrane region" description="Helical" evidence="6">
    <location>
        <begin position="210"/>
        <end position="227"/>
    </location>
</feature>
<dbReference type="PANTHER" id="PTHR30482:SF10">
    <property type="entry name" value="HIGH-AFFINITY BRANCHED-CHAIN AMINO ACID TRANSPORT PROTEIN BRAE"/>
    <property type="match status" value="1"/>
</dbReference>
<feature type="transmembrane region" description="Helical" evidence="6">
    <location>
        <begin position="293"/>
        <end position="313"/>
    </location>
</feature>
<comment type="caution">
    <text evidence="7">The sequence shown here is derived from an EMBL/GenBank/DDBJ whole genome shotgun (WGS) entry which is preliminary data.</text>
</comment>
<evidence type="ECO:0000256" key="6">
    <source>
        <dbReference type="SAM" id="Phobius"/>
    </source>
</evidence>
<evidence type="ECO:0000256" key="3">
    <source>
        <dbReference type="ARBA" id="ARBA00022692"/>
    </source>
</evidence>
<keyword evidence="4 6" id="KW-1133">Transmembrane helix</keyword>
<organism evidence="7 8">
    <name type="scientific">Actinocorallia herbida</name>
    <dbReference type="NCBI Taxonomy" id="58109"/>
    <lineage>
        <taxon>Bacteria</taxon>
        <taxon>Bacillati</taxon>
        <taxon>Actinomycetota</taxon>
        <taxon>Actinomycetes</taxon>
        <taxon>Streptosporangiales</taxon>
        <taxon>Thermomonosporaceae</taxon>
        <taxon>Actinocorallia</taxon>
    </lineage>
</organism>
<feature type="transmembrane region" description="Helical" evidence="6">
    <location>
        <begin position="435"/>
        <end position="455"/>
    </location>
</feature>
<protein>
    <submittedName>
        <fullName evidence="7">Branched-chain amino acid transport system permease protein</fullName>
    </submittedName>
</protein>
<accession>A0A3N1CNW7</accession>
<feature type="transmembrane region" description="Helical" evidence="6">
    <location>
        <begin position="117"/>
        <end position="135"/>
    </location>
</feature>
<feature type="transmembrane region" description="Helical" evidence="6">
    <location>
        <begin position="87"/>
        <end position="105"/>
    </location>
</feature>
<feature type="transmembrane region" description="Helical" evidence="6">
    <location>
        <begin position="262"/>
        <end position="281"/>
    </location>
</feature>
<dbReference type="CDD" id="cd06581">
    <property type="entry name" value="TM_PBP1_LivM_like"/>
    <property type="match status" value="1"/>
</dbReference>
<dbReference type="PANTHER" id="PTHR30482">
    <property type="entry name" value="HIGH-AFFINITY BRANCHED-CHAIN AMINO ACID TRANSPORT SYSTEM PERMEASE"/>
    <property type="match status" value="1"/>
</dbReference>
<feature type="transmembrane region" description="Helical" evidence="6">
    <location>
        <begin position="147"/>
        <end position="167"/>
    </location>
</feature>
<proteinExistence type="predicted"/>
<feature type="transmembrane region" description="Helical" evidence="6">
    <location>
        <begin position="233"/>
        <end position="255"/>
    </location>
</feature>
<gene>
    <name evidence="7" type="ORF">EDD29_0488</name>
</gene>
<evidence type="ECO:0000256" key="4">
    <source>
        <dbReference type="ARBA" id="ARBA00022989"/>
    </source>
</evidence>
<evidence type="ECO:0000256" key="1">
    <source>
        <dbReference type="ARBA" id="ARBA00004651"/>
    </source>
</evidence>
<feature type="transmembrane region" description="Helical" evidence="6">
    <location>
        <begin position="383"/>
        <end position="401"/>
    </location>
</feature>
<dbReference type="RefSeq" id="WP_123661953.1">
    <property type="nucleotide sequence ID" value="NZ_RJKE01000001.1"/>
</dbReference>
<evidence type="ECO:0000256" key="2">
    <source>
        <dbReference type="ARBA" id="ARBA00022475"/>
    </source>
</evidence>
<dbReference type="AlphaFoldDB" id="A0A3N1CNW7"/>
<feature type="transmembrane region" description="Helical" evidence="6">
    <location>
        <begin position="12"/>
        <end position="32"/>
    </location>
</feature>
<keyword evidence="5 6" id="KW-0472">Membrane</keyword>
<keyword evidence="3 6" id="KW-0812">Transmembrane</keyword>
<evidence type="ECO:0000313" key="8">
    <source>
        <dbReference type="Proteomes" id="UP000272400"/>
    </source>
</evidence>
<dbReference type="OrthoDB" id="9814461at2"/>
<keyword evidence="8" id="KW-1185">Reference proteome</keyword>
<dbReference type="EMBL" id="RJKE01000001">
    <property type="protein sequence ID" value="ROO83000.1"/>
    <property type="molecule type" value="Genomic_DNA"/>
</dbReference>
<evidence type="ECO:0000313" key="7">
    <source>
        <dbReference type="EMBL" id="ROO83000.1"/>
    </source>
</evidence>
<sequence length="565" mass="58589">MTLVRLPFKTAAALAAAGAALVLGSTMLPWTWTSSFPGDLTVAFYPAGNQLITLVSAVLALLFAVAALSGPRFAVLPAGRAARALRGACFGVAACTLYGVAAIAWELGGVANWEPGAYVAAVGSLLALAGALALPADGEAVPIAWRLPAAVEIAAVLVLVFGGMLLLSYGLATEHTEQFLAFCLAAGFAVRAVKESGLPGPVKDMFTRRRYATGVAALVAAVGFALVQTGDAYTSLAANILVFGAVALGLNIVVGLSGLLDLGYVAFLGVGAYVAALVSGSTYSRFAGEPLPFWAAMLAGMVVAVIAGVIIGAPTLRVRGDYLAIVTLGFGEIFRILVNNLDGISGPHVTNGPNGIPNIPDLVVLGYDFGEEHHFLGLTIGRFANYYLLLIAVIAFVVFVFHRVADSRIGRAWVAIREDETAAEAMGINGYRFKLLAFGLGAALAGLAGTVQAHVTTTVTPDQYQFLSTAPPNSAFLLAAVVLGGMGTVSGPLVGGFLLFVVPEKFEFFADKQLLLFGATLILMMRLRPEGLVPSRQARLEFHEEEIADAEAHAAVGREPAGVKA</sequence>
<dbReference type="InterPro" id="IPR001851">
    <property type="entry name" value="ABC_transp_permease"/>
</dbReference>